<evidence type="ECO:0000256" key="6">
    <source>
        <dbReference type="ARBA" id="ARBA00023004"/>
    </source>
</evidence>
<dbReference type="Proteomes" id="UP000295718">
    <property type="component" value="Unassembled WGS sequence"/>
</dbReference>
<name>A0A4R1QWE0_9FIRM</name>
<dbReference type="InterPro" id="IPR006638">
    <property type="entry name" value="Elp3/MiaA/NifB-like_rSAM"/>
</dbReference>
<dbReference type="SFLD" id="SFLDG01082">
    <property type="entry name" value="B12-binding_domain_containing"/>
    <property type="match status" value="1"/>
</dbReference>
<evidence type="ECO:0000256" key="5">
    <source>
        <dbReference type="ARBA" id="ARBA00022723"/>
    </source>
</evidence>
<dbReference type="Pfam" id="PF02310">
    <property type="entry name" value="B12-binding"/>
    <property type="match status" value="1"/>
</dbReference>
<evidence type="ECO:0000256" key="2">
    <source>
        <dbReference type="ARBA" id="ARBA00022603"/>
    </source>
</evidence>
<keyword evidence="7" id="KW-0411">Iron-sulfur</keyword>
<keyword evidence="2" id="KW-0489">Methyltransferase</keyword>
<dbReference type="SFLD" id="SFLDG01123">
    <property type="entry name" value="methyltransferase_(Class_B)"/>
    <property type="match status" value="1"/>
</dbReference>
<dbReference type="GO" id="GO:0051539">
    <property type="term" value="F:4 iron, 4 sulfur cluster binding"/>
    <property type="evidence" value="ECO:0007669"/>
    <property type="project" value="UniProtKB-KW"/>
</dbReference>
<dbReference type="AlphaFoldDB" id="A0A4R1QWE0"/>
<evidence type="ECO:0000313" key="10">
    <source>
        <dbReference type="Proteomes" id="UP000295718"/>
    </source>
</evidence>
<dbReference type="Gene3D" id="3.40.50.280">
    <property type="entry name" value="Cobalamin-binding domain"/>
    <property type="match status" value="1"/>
</dbReference>
<dbReference type="Pfam" id="PF04055">
    <property type="entry name" value="Radical_SAM"/>
    <property type="match status" value="1"/>
</dbReference>
<dbReference type="Gene3D" id="3.80.30.20">
    <property type="entry name" value="tm_1862 like domain"/>
    <property type="match status" value="1"/>
</dbReference>
<feature type="domain" description="Elp3/MiaA/NifB-like radical SAM core" evidence="8">
    <location>
        <begin position="155"/>
        <end position="357"/>
    </location>
</feature>
<dbReference type="CDD" id="cd02068">
    <property type="entry name" value="radical_SAM_B12_BD"/>
    <property type="match status" value="1"/>
</dbReference>
<evidence type="ECO:0000256" key="3">
    <source>
        <dbReference type="ARBA" id="ARBA00022679"/>
    </source>
</evidence>
<dbReference type="SMART" id="SM00729">
    <property type="entry name" value="Elp3"/>
    <property type="match status" value="1"/>
</dbReference>
<comment type="caution">
    <text evidence="9">The sequence shown here is derived from an EMBL/GenBank/DDBJ whole genome shotgun (WGS) entry which is preliminary data.</text>
</comment>
<dbReference type="InterPro" id="IPR006158">
    <property type="entry name" value="Cobalamin-bd"/>
</dbReference>
<reference evidence="9 10" key="1">
    <citation type="submission" date="2019-03" db="EMBL/GenBank/DDBJ databases">
        <title>Genomic Encyclopedia of Type Strains, Phase IV (KMG-IV): sequencing the most valuable type-strain genomes for metagenomic binning, comparative biology and taxonomic classification.</title>
        <authorList>
            <person name="Goeker M."/>
        </authorList>
    </citation>
    <scope>NUCLEOTIDE SEQUENCE [LARGE SCALE GENOMIC DNA]</scope>
    <source>
        <strain evidence="9 10">DSM 100556</strain>
    </source>
</reference>
<keyword evidence="3" id="KW-0808">Transferase</keyword>
<dbReference type="InterPro" id="IPR058240">
    <property type="entry name" value="rSAM_sf"/>
</dbReference>
<dbReference type="InterPro" id="IPR023404">
    <property type="entry name" value="rSAM_horseshoe"/>
</dbReference>
<gene>
    <name evidence="9" type="ORF">EDD76_108166</name>
</gene>
<evidence type="ECO:0000256" key="1">
    <source>
        <dbReference type="ARBA" id="ARBA00001966"/>
    </source>
</evidence>
<keyword evidence="6" id="KW-0408">Iron</keyword>
<keyword evidence="4" id="KW-0949">S-adenosyl-L-methionine</keyword>
<evidence type="ECO:0000256" key="4">
    <source>
        <dbReference type="ARBA" id="ARBA00022691"/>
    </source>
</evidence>
<dbReference type="SFLD" id="SFLDS00029">
    <property type="entry name" value="Radical_SAM"/>
    <property type="match status" value="1"/>
</dbReference>
<dbReference type="GO" id="GO:0031419">
    <property type="term" value="F:cobalamin binding"/>
    <property type="evidence" value="ECO:0007669"/>
    <property type="project" value="InterPro"/>
</dbReference>
<proteinExistence type="predicted"/>
<protein>
    <submittedName>
        <fullName evidence="9">Radical SAM superfamily enzyme YgiQ (UPF0313 family)</fullName>
    </submittedName>
</protein>
<dbReference type="InterPro" id="IPR007197">
    <property type="entry name" value="rSAM"/>
</dbReference>
<dbReference type="InterPro" id="IPR034466">
    <property type="entry name" value="Methyltransferase_Class_B"/>
</dbReference>
<dbReference type="RefSeq" id="WP_051869875.1">
    <property type="nucleotide sequence ID" value="NZ_JPNB01000003.1"/>
</dbReference>
<accession>A0A4R1QWE0</accession>
<dbReference type="GO" id="GO:0046872">
    <property type="term" value="F:metal ion binding"/>
    <property type="evidence" value="ECO:0007669"/>
    <property type="project" value="UniProtKB-KW"/>
</dbReference>
<sequence length="430" mass="49044">MMKLLFIAPPIGKMASKYLAPPLAIGILAGLTPSHYEVQFIDGNIETVDILSGWDIVAITVSTPAAQAAFEIAKHYQETGATVAMGGMHPTVMPEECLEYADVIFIGESEETWGEFLKDFENGKHKSIYKSERAMKPLRIPEIRRDIFSKSGYLVTKTVLMSRGCPNTCEFCLVKKIYGPTYRTREISKIIEDIKSLPKGGMPVIVFVDDNIVGDREFAKEFFKELIPLKIKWFSQCSISIANDDELLDLAKRSGCIGLFIGFESVDENNLISNRKNVNKTSLFIEQIKKIRKKKIIVHGAFIFGFENDNIEVFEKTLRFAKEAKLDVANFGILVPYPGTPLYDQYKEENRIFNYQWKNYDAAHVVFTPHKMKAMELQQGQYIAMKDFYSWRNILLRILSNPSFLNIVLNLSQINVVKELKKIVQESRFV</sequence>
<evidence type="ECO:0000259" key="8">
    <source>
        <dbReference type="SMART" id="SM00729"/>
    </source>
</evidence>
<comment type="cofactor">
    <cofactor evidence="1">
        <name>[4Fe-4S] cluster</name>
        <dbReference type="ChEBI" id="CHEBI:49883"/>
    </cofactor>
</comment>
<evidence type="ECO:0000256" key="7">
    <source>
        <dbReference type="ARBA" id="ARBA00023014"/>
    </source>
</evidence>
<dbReference type="GO" id="GO:0005829">
    <property type="term" value="C:cytosol"/>
    <property type="evidence" value="ECO:0007669"/>
    <property type="project" value="TreeGrafter"/>
</dbReference>
<dbReference type="OrthoDB" id="9801659at2"/>
<dbReference type="PANTHER" id="PTHR43409">
    <property type="entry name" value="ANAEROBIC MAGNESIUM-PROTOPORPHYRIN IX MONOMETHYL ESTER CYCLASE-RELATED"/>
    <property type="match status" value="1"/>
</dbReference>
<dbReference type="CDD" id="cd01335">
    <property type="entry name" value="Radical_SAM"/>
    <property type="match status" value="1"/>
</dbReference>
<dbReference type="PANTHER" id="PTHR43409:SF7">
    <property type="entry name" value="BLL1977 PROTEIN"/>
    <property type="match status" value="1"/>
</dbReference>
<evidence type="ECO:0000313" key="9">
    <source>
        <dbReference type="EMBL" id="TCL57631.1"/>
    </source>
</evidence>
<dbReference type="GO" id="GO:0003824">
    <property type="term" value="F:catalytic activity"/>
    <property type="evidence" value="ECO:0007669"/>
    <property type="project" value="InterPro"/>
</dbReference>
<dbReference type="STRING" id="1469948.GCA_000732725_03852"/>
<keyword evidence="10" id="KW-1185">Reference proteome</keyword>
<organism evidence="9 10">
    <name type="scientific">Kineothrix alysoides</name>
    <dbReference type="NCBI Taxonomy" id="1469948"/>
    <lineage>
        <taxon>Bacteria</taxon>
        <taxon>Bacillati</taxon>
        <taxon>Bacillota</taxon>
        <taxon>Clostridia</taxon>
        <taxon>Lachnospirales</taxon>
        <taxon>Lachnospiraceae</taxon>
        <taxon>Kineothrix</taxon>
    </lineage>
</organism>
<dbReference type="SUPFAM" id="SSF102114">
    <property type="entry name" value="Radical SAM enzymes"/>
    <property type="match status" value="1"/>
</dbReference>
<keyword evidence="5" id="KW-0479">Metal-binding</keyword>
<dbReference type="InterPro" id="IPR051198">
    <property type="entry name" value="BchE-like"/>
</dbReference>
<dbReference type="EMBL" id="SLUO01000008">
    <property type="protein sequence ID" value="TCL57631.1"/>
    <property type="molecule type" value="Genomic_DNA"/>
</dbReference>